<feature type="transmembrane region" description="Helical" evidence="1">
    <location>
        <begin position="203"/>
        <end position="227"/>
    </location>
</feature>
<accession>A0A645BE14</accession>
<evidence type="ECO:0000313" key="2">
    <source>
        <dbReference type="EMBL" id="MPM63690.1"/>
    </source>
</evidence>
<proteinExistence type="predicted"/>
<protein>
    <submittedName>
        <fullName evidence="2">Uncharacterized protein</fullName>
    </submittedName>
</protein>
<keyword evidence="1" id="KW-0812">Transmembrane</keyword>
<keyword evidence="1" id="KW-1133">Transmembrane helix</keyword>
<evidence type="ECO:0000256" key="1">
    <source>
        <dbReference type="SAM" id="Phobius"/>
    </source>
</evidence>
<organism evidence="2">
    <name type="scientific">bioreactor metagenome</name>
    <dbReference type="NCBI Taxonomy" id="1076179"/>
    <lineage>
        <taxon>unclassified sequences</taxon>
        <taxon>metagenomes</taxon>
        <taxon>ecological metagenomes</taxon>
    </lineage>
</organism>
<dbReference type="EMBL" id="VSSQ01019551">
    <property type="protein sequence ID" value="MPM63690.1"/>
    <property type="molecule type" value="Genomic_DNA"/>
</dbReference>
<name>A0A645BE14_9ZZZZ</name>
<comment type="caution">
    <text evidence="2">The sequence shown here is derived from an EMBL/GenBank/DDBJ whole genome shotgun (WGS) entry which is preliminary data.</text>
</comment>
<keyword evidence="1" id="KW-0472">Membrane</keyword>
<reference evidence="2" key="1">
    <citation type="submission" date="2019-08" db="EMBL/GenBank/DDBJ databases">
        <authorList>
            <person name="Kucharzyk K."/>
            <person name="Murdoch R.W."/>
            <person name="Higgins S."/>
            <person name="Loffler F."/>
        </authorList>
    </citation>
    <scope>NUCLEOTIDE SEQUENCE</scope>
</reference>
<sequence length="229" mass="25945">MHHFVGFNHFFKRGTDANVLVRLMLFPEDAGQNERGYAAELVRALRTGFEFVLDHPALEAVGAFRNDPDFVLVHIVEMVFHLGGKELCANARAALEGHGVVAHADLFVDHAAVDDAGDFAVHAADEQVFVLHAVAQHAQQFRNDARRNDIVKVFFVVEENLNAFQHHRGLFTRRFSNQHILAGGQRNHFGFIVFQSDCRRPEFGFHFIYGDIILAHVWCLLIVLFGFRS</sequence>
<dbReference type="AlphaFoldDB" id="A0A645BE14"/>
<gene>
    <name evidence="2" type="ORF">SDC9_110571</name>
</gene>